<dbReference type="AlphaFoldDB" id="A0AAW0BJK8"/>
<feature type="compositionally biased region" description="Basic and acidic residues" evidence="1">
    <location>
        <begin position="631"/>
        <end position="646"/>
    </location>
</feature>
<feature type="region of interest" description="Disordered" evidence="1">
    <location>
        <begin position="128"/>
        <end position="151"/>
    </location>
</feature>
<feature type="compositionally biased region" description="Basic and acidic residues" evidence="1">
    <location>
        <begin position="70"/>
        <end position="93"/>
    </location>
</feature>
<dbReference type="Proteomes" id="UP001383192">
    <property type="component" value="Unassembled WGS sequence"/>
</dbReference>
<feature type="compositionally biased region" description="Polar residues" evidence="1">
    <location>
        <begin position="45"/>
        <end position="56"/>
    </location>
</feature>
<dbReference type="EMBL" id="JAYKXP010000105">
    <property type="protein sequence ID" value="KAK7026399.1"/>
    <property type="molecule type" value="Genomic_DNA"/>
</dbReference>
<protein>
    <submittedName>
        <fullName evidence="2">Uncharacterized protein</fullName>
    </submittedName>
</protein>
<feature type="region of interest" description="Disordered" evidence="1">
    <location>
        <begin position="1"/>
        <end position="106"/>
    </location>
</feature>
<organism evidence="2 3">
    <name type="scientific">Paramarasmius palmivorus</name>
    <dbReference type="NCBI Taxonomy" id="297713"/>
    <lineage>
        <taxon>Eukaryota</taxon>
        <taxon>Fungi</taxon>
        <taxon>Dikarya</taxon>
        <taxon>Basidiomycota</taxon>
        <taxon>Agaricomycotina</taxon>
        <taxon>Agaricomycetes</taxon>
        <taxon>Agaricomycetidae</taxon>
        <taxon>Agaricales</taxon>
        <taxon>Marasmiineae</taxon>
        <taxon>Marasmiaceae</taxon>
        <taxon>Paramarasmius</taxon>
    </lineage>
</organism>
<reference evidence="2 3" key="1">
    <citation type="submission" date="2024-01" db="EMBL/GenBank/DDBJ databases">
        <title>A draft genome for a cacao thread blight-causing isolate of Paramarasmius palmivorus.</title>
        <authorList>
            <person name="Baruah I.K."/>
            <person name="Bukari Y."/>
            <person name="Amoako-Attah I."/>
            <person name="Meinhardt L.W."/>
            <person name="Bailey B.A."/>
            <person name="Cohen S.P."/>
        </authorList>
    </citation>
    <scope>NUCLEOTIDE SEQUENCE [LARGE SCALE GENOMIC DNA]</scope>
    <source>
        <strain evidence="2 3">GH-12</strain>
    </source>
</reference>
<dbReference type="InterPro" id="IPR046521">
    <property type="entry name" value="DUF6698"/>
</dbReference>
<sequence>MSSNRRLPLSSTQPPPRTQQSRSKAVSQSPAQRREHQSRDRERLSSNQSRPLTQRQQRQETPRKLQNNSDRNHQRRHDDENLFDNDSIHHNETGDNNDSEEGDEDPEMLRAQELRRTGWDIWSEQARAEYEGKPGPKKKSGGQLGNVEVVREDGKKRKVPIVKQTRHSYLMLEPVRVAGNAYVCNISFDLTNIPVLFRIGMDDHIEESSTNLDPDEVPPADEDDQEDQTPYDELDDVHKKRYSDAYKQLKTTFPDLHNILGMCFDFDDGEIYKIVINVFRTGRRQARKADDFLGRDSYAKPALPENDKSKRGPEHPLLAPYLSTGSWIRKLGQTARKKDRKLLIEKMNEQFKKTPPQHDDSMGFMYNFSLVKADDPLSGLFCSTVGYRFWRGVFIGPSAAIDKESSSNRASVAEINRITSVTPASLHIFIFLYVLIHPPRIILTVTSQIHHALTKNHKWKPVQGKFNYLKMYRNILTLFENASPAYVEEIIEAWNRECIKETDKTDDGPQEGSSLKQCMTAAAAYVRKEKEPEELANVEGEGMQTTGDEGKEDECSAGDRGEEDERLEDPSGQGEDGGEGEDGDVMDINSEGEVEDMGEDEELEELPDVPRKVLKRKRNEDWSGNEDLDGDEYHNHEGTNQEDQRPPRQRRKSTPDAE</sequence>
<feature type="compositionally biased region" description="Basic and acidic residues" evidence="1">
    <location>
        <begin position="32"/>
        <end position="44"/>
    </location>
</feature>
<proteinExistence type="predicted"/>
<keyword evidence="3" id="KW-1185">Reference proteome</keyword>
<evidence type="ECO:0000313" key="3">
    <source>
        <dbReference type="Proteomes" id="UP001383192"/>
    </source>
</evidence>
<feature type="compositionally biased region" description="Acidic residues" evidence="1">
    <location>
        <begin position="213"/>
        <end position="232"/>
    </location>
</feature>
<feature type="compositionally biased region" description="Acidic residues" evidence="1">
    <location>
        <begin position="95"/>
        <end position="106"/>
    </location>
</feature>
<comment type="caution">
    <text evidence="2">The sequence shown here is derived from an EMBL/GenBank/DDBJ whole genome shotgun (WGS) entry which is preliminary data.</text>
</comment>
<gene>
    <name evidence="2" type="ORF">VNI00_015634</name>
</gene>
<feature type="region of interest" description="Disordered" evidence="1">
    <location>
        <begin position="207"/>
        <end position="232"/>
    </location>
</feature>
<evidence type="ECO:0000313" key="2">
    <source>
        <dbReference type="EMBL" id="KAK7026399.1"/>
    </source>
</evidence>
<dbReference type="Pfam" id="PF20414">
    <property type="entry name" value="DUF6698"/>
    <property type="match status" value="1"/>
</dbReference>
<feature type="compositionally biased region" description="Polar residues" evidence="1">
    <location>
        <begin position="1"/>
        <end position="31"/>
    </location>
</feature>
<feature type="region of interest" description="Disordered" evidence="1">
    <location>
        <begin position="529"/>
        <end position="658"/>
    </location>
</feature>
<evidence type="ECO:0000256" key="1">
    <source>
        <dbReference type="SAM" id="MobiDB-lite"/>
    </source>
</evidence>
<name>A0AAW0BJK8_9AGAR</name>
<accession>A0AAW0BJK8</accession>
<feature type="compositionally biased region" description="Acidic residues" evidence="1">
    <location>
        <begin position="576"/>
        <end position="607"/>
    </location>
</feature>